<proteinExistence type="predicted"/>
<comment type="caution">
    <text evidence="1">The sequence shown here is derived from an EMBL/GenBank/DDBJ whole genome shotgun (WGS) entry which is preliminary data.</text>
</comment>
<sequence length="119" mass="13836">MVAEHPVYRCLLRDRSMETCKIQRLVRTQNGERPSVHNMVRSLEGNGMQNGIWPSMQSENGELKGQRGQSMPGFVWKEITRGRRVYRCLFCQYRTAFSDLIHKHARIRNAKSVLVFAVV</sequence>
<dbReference type="Proteomes" id="UP000499080">
    <property type="component" value="Unassembled WGS sequence"/>
</dbReference>
<dbReference type="AlphaFoldDB" id="A0A4Y2FBS6"/>
<accession>A0A4Y2FBS6</accession>
<evidence type="ECO:0000313" key="1">
    <source>
        <dbReference type="EMBL" id="GBM38641.1"/>
    </source>
</evidence>
<evidence type="ECO:0000313" key="2">
    <source>
        <dbReference type="Proteomes" id="UP000499080"/>
    </source>
</evidence>
<gene>
    <name evidence="1" type="ORF">AVEN_37443_1</name>
</gene>
<keyword evidence="2" id="KW-1185">Reference proteome</keyword>
<dbReference type="EMBL" id="BGPR01000874">
    <property type="protein sequence ID" value="GBM38641.1"/>
    <property type="molecule type" value="Genomic_DNA"/>
</dbReference>
<name>A0A4Y2FBS6_ARAVE</name>
<organism evidence="1 2">
    <name type="scientific">Araneus ventricosus</name>
    <name type="common">Orbweaver spider</name>
    <name type="synonym">Epeira ventricosa</name>
    <dbReference type="NCBI Taxonomy" id="182803"/>
    <lineage>
        <taxon>Eukaryota</taxon>
        <taxon>Metazoa</taxon>
        <taxon>Ecdysozoa</taxon>
        <taxon>Arthropoda</taxon>
        <taxon>Chelicerata</taxon>
        <taxon>Arachnida</taxon>
        <taxon>Araneae</taxon>
        <taxon>Araneomorphae</taxon>
        <taxon>Entelegynae</taxon>
        <taxon>Araneoidea</taxon>
        <taxon>Araneidae</taxon>
        <taxon>Araneus</taxon>
    </lineage>
</organism>
<reference evidence="1 2" key="1">
    <citation type="journal article" date="2019" name="Sci. Rep.">
        <title>Orb-weaving spider Araneus ventricosus genome elucidates the spidroin gene catalogue.</title>
        <authorList>
            <person name="Kono N."/>
            <person name="Nakamura H."/>
            <person name="Ohtoshi R."/>
            <person name="Moran D.A.P."/>
            <person name="Shinohara A."/>
            <person name="Yoshida Y."/>
            <person name="Fujiwara M."/>
            <person name="Mori M."/>
            <person name="Tomita M."/>
            <person name="Arakawa K."/>
        </authorList>
    </citation>
    <scope>NUCLEOTIDE SEQUENCE [LARGE SCALE GENOMIC DNA]</scope>
</reference>
<protein>
    <submittedName>
        <fullName evidence="1">Uncharacterized protein</fullName>
    </submittedName>
</protein>